<reference evidence="1" key="1">
    <citation type="submission" date="2021-11" db="EMBL/GenBank/DDBJ databases">
        <title>Isoprene-degrading acetogen.</title>
        <authorList>
            <person name="Yang Y."/>
            <person name="Jin H."/>
            <person name="Yan J."/>
        </authorList>
    </citation>
    <scope>NUCLEOTIDE SEQUENCE</scope>
    <source>
        <strain evidence="1">Berkeley</strain>
    </source>
</reference>
<proteinExistence type="predicted"/>
<evidence type="ECO:0000313" key="1">
    <source>
        <dbReference type="EMBL" id="UYO61844.1"/>
    </source>
</evidence>
<evidence type="ECO:0000313" key="2">
    <source>
        <dbReference type="Proteomes" id="UP001163550"/>
    </source>
</evidence>
<dbReference type="RefSeq" id="WP_263992639.1">
    <property type="nucleotide sequence ID" value="NZ_CP087994.1"/>
</dbReference>
<keyword evidence="2" id="KW-1185">Reference proteome</keyword>
<gene>
    <name evidence="1" type="ORF">LNN31_13775</name>
</gene>
<sequence length="177" mass="19835">MTSKEANNILAILKAAYPAGYQKVTEPDLIVTVKLWAKTFKDWKYSDVENAVGAIIATRKSDFPPSPGVVMDQLIKNTTPPEMTEMEAWELAFKAIKNSAWHAEDEFKKLPEIIQRSVGSPEMLRSWAGMDAATVNSVVQSNFMRAFRSRKEQDREYLALPEEVKNKILALSEGIGA</sequence>
<dbReference type="Gene3D" id="1.10.8.200">
    <property type="entry name" value="Replisome organizer (g39p helicase loader/inhibitor protein)"/>
    <property type="match status" value="1"/>
</dbReference>
<protein>
    <recommendedName>
        <fullName evidence="3">Replicative helicase inhibitor G39P N-terminal domain-containing protein</fullName>
    </recommendedName>
</protein>
<name>A0ABY6HBF6_9FIRM</name>
<organism evidence="1 2">
    <name type="scientific">Acetobacterium wieringae</name>
    <dbReference type="NCBI Taxonomy" id="52694"/>
    <lineage>
        <taxon>Bacteria</taxon>
        <taxon>Bacillati</taxon>
        <taxon>Bacillota</taxon>
        <taxon>Clostridia</taxon>
        <taxon>Eubacteriales</taxon>
        <taxon>Eubacteriaceae</taxon>
        <taxon>Acetobacterium</taxon>
    </lineage>
</organism>
<accession>A0ABY6HBF6</accession>
<dbReference type="Proteomes" id="UP001163550">
    <property type="component" value="Chromosome"/>
</dbReference>
<dbReference type="EMBL" id="CP087994">
    <property type="protein sequence ID" value="UYO61844.1"/>
    <property type="molecule type" value="Genomic_DNA"/>
</dbReference>
<evidence type="ECO:0008006" key="3">
    <source>
        <dbReference type="Google" id="ProtNLM"/>
    </source>
</evidence>